<dbReference type="Gene3D" id="3.40.50.10130">
    <property type="match status" value="1"/>
</dbReference>
<comment type="caution">
    <text evidence="2">The sequence shown here is derived from an EMBL/GenBank/DDBJ whole genome shotgun (WGS) entry which is preliminary data.</text>
</comment>
<sequence>MTKTDIHYRYGIPDKITVQIDTREQIRMLFPVTVKIGHPELSFREIPIAVETEVAKLDMGDYRLAEFPNYCVIERKASQLELFKNLNDSDDRIRQAKAFRKLKAGCRYPCLLVEASPAALLANGPHIKHSELIVHRLSLAIAKYGFQALFIPWKTRNPDVRRKIGTLMVHLMLGFVLQEKFDVPPVLLEEKFDA</sequence>
<dbReference type="SUPFAM" id="SSF52980">
    <property type="entry name" value="Restriction endonuclease-like"/>
    <property type="match status" value="1"/>
</dbReference>
<name>A0A0F9LKS3_9ZZZZ</name>
<dbReference type="GO" id="GO:0004518">
    <property type="term" value="F:nuclease activity"/>
    <property type="evidence" value="ECO:0007669"/>
    <property type="project" value="InterPro"/>
</dbReference>
<dbReference type="GO" id="GO:0003677">
    <property type="term" value="F:DNA binding"/>
    <property type="evidence" value="ECO:0007669"/>
    <property type="project" value="InterPro"/>
</dbReference>
<feature type="domain" description="ERCC4" evidence="1">
    <location>
        <begin position="43"/>
        <end position="123"/>
    </location>
</feature>
<dbReference type="Pfam" id="PF02732">
    <property type="entry name" value="ERCC4"/>
    <property type="match status" value="1"/>
</dbReference>
<evidence type="ECO:0000313" key="2">
    <source>
        <dbReference type="EMBL" id="KKM95679.1"/>
    </source>
</evidence>
<dbReference type="GO" id="GO:0006259">
    <property type="term" value="P:DNA metabolic process"/>
    <property type="evidence" value="ECO:0007669"/>
    <property type="project" value="UniProtKB-ARBA"/>
</dbReference>
<proteinExistence type="predicted"/>
<gene>
    <name evidence="2" type="ORF">LCGC14_1185820</name>
</gene>
<dbReference type="AlphaFoldDB" id="A0A0F9LKS3"/>
<protein>
    <recommendedName>
        <fullName evidence="1">ERCC4 domain-containing protein</fullName>
    </recommendedName>
</protein>
<dbReference type="InterPro" id="IPR011335">
    <property type="entry name" value="Restrct_endonuc-II-like"/>
</dbReference>
<organism evidence="2">
    <name type="scientific">marine sediment metagenome</name>
    <dbReference type="NCBI Taxonomy" id="412755"/>
    <lineage>
        <taxon>unclassified sequences</taxon>
        <taxon>metagenomes</taxon>
        <taxon>ecological metagenomes</taxon>
    </lineage>
</organism>
<accession>A0A0F9LKS3</accession>
<reference evidence="2" key="1">
    <citation type="journal article" date="2015" name="Nature">
        <title>Complex archaea that bridge the gap between prokaryotes and eukaryotes.</title>
        <authorList>
            <person name="Spang A."/>
            <person name="Saw J.H."/>
            <person name="Jorgensen S.L."/>
            <person name="Zaremba-Niedzwiedzka K."/>
            <person name="Martijn J."/>
            <person name="Lind A.E."/>
            <person name="van Eijk R."/>
            <person name="Schleper C."/>
            <person name="Guy L."/>
            <person name="Ettema T.J."/>
        </authorList>
    </citation>
    <scope>NUCLEOTIDE SEQUENCE</scope>
</reference>
<evidence type="ECO:0000259" key="1">
    <source>
        <dbReference type="Pfam" id="PF02732"/>
    </source>
</evidence>
<dbReference type="EMBL" id="LAZR01005975">
    <property type="protein sequence ID" value="KKM95679.1"/>
    <property type="molecule type" value="Genomic_DNA"/>
</dbReference>
<dbReference type="InterPro" id="IPR006166">
    <property type="entry name" value="ERCC4_domain"/>
</dbReference>